<dbReference type="PANTHER" id="PTHR45825">
    <property type="entry name" value="GRANULE-BOUND STARCH SYNTHASE 1, CHLOROPLASTIC/AMYLOPLASTIC"/>
    <property type="match status" value="1"/>
</dbReference>
<dbReference type="RefSeq" id="WP_156683570.1">
    <property type="nucleotide sequence ID" value="NZ_CABWIB010000001.1"/>
</dbReference>
<reference evidence="10 11" key="1">
    <citation type="submission" date="2019-10" db="EMBL/GenBank/DDBJ databases">
        <authorList>
            <person name="Blom J."/>
        </authorList>
    </citation>
    <scope>NUCLEOTIDE SEQUENCE [LARGE SCALE GENOMIC DNA]</scope>
    <source>
        <strain evidence="10 11">ES3154-GLU</strain>
    </source>
</reference>
<evidence type="ECO:0000256" key="3">
    <source>
        <dbReference type="ARBA" id="ARBA00010281"/>
    </source>
</evidence>
<comment type="catalytic activity">
    <reaction evidence="1 7">
        <text>[(1-&gt;4)-alpha-D-glucosyl](n) + ADP-alpha-D-glucose = [(1-&gt;4)-alpha-D-glucosyl](n+1) + ADP + H(+)</text>
        <dbReference type="Rhea" id="RHEA:18189"/>
        <dbReference type="Rhea" id="RHEA-COMP:9584"/>
        <dbReference type="Rhea" id="RHEA-COMP:9587"/>
        <dbReference type="ChEBI" id="CHEBI:15378"/>
        <dbReference type="ChEBI" id="CHEBI:15444"/>
        <dbReference type="ChEBI" id="CHEBI:57498"/>
        <dbReference type="ChEBI" id="CHEBI:456216"/>
        <dbReference type="EC" id="2.4.1.21"/>
    </reaction>
</comment>
<gene>
    <name evidence="7" type="primary">glgA</name>
    <name evidence="10" type="ORF">OMES3154_00875</name>
</gene>
<protein>
    <recommendedName>
        <fullName evidence="7">Glycogen synthase</fullName>
        <ecNumber evidence="7">2.4.1.21</ecNumber>
    </recommendedName>
    <alternativeName>
        <fullName evidence="7">Starch [bacterial glycogen] synthase</fullName>
    </alternativeName>
</protein>
<dbReference type="PANTHER" id="PTHR45825:SF11">
    <property type="entry name" value="ALPHA AMYLASE DOMAIN-CONTAINING PROTEIN"/>
    <property type="match status" value="1"/>
</dbReference>
<comment type="function">
    <text evidence="2 7">Synthesizes alpha-1,4-glucan chains using ADP-glucose.</text>
</comment>
<comment type="similarity">
    <text evidence="3 7">Belongs to the glycosyltransferase 1 family. Bacterial/plant glycogen synthase subfamily.</text>
</comment>
<evidence type="ECO:0000256" key="1">
    <source>
        <dbReference type="ARBA" id="ARBA00001478"/>
    </source>
</evidence>
<dbReference type="GO" id="GO:0004373">
    <property type="term" value="F:alpha-1,4-glucan glucosyltransferase (UDP-glucose donor) activity"/>
    <property type="evidence" value="ECO:0007669"/>
    <property type="project" value="InterPro"/>
</dbReference>
<dbReference type="InterPro" id="IPR011835">
    <property type="entry name" value="GS/SS"/>
</dbReference>
<dbReference type="SUPFAM" id="SSF53756">
    <property type="entry name" value="UDP-Glycosyltransferase/glycogen phosphorylase"/>
    <property type="match status" value="1"/>
</dbReference>
<feature type="domain" description="Glycosyl transferase family 1" evidence="8">
    <location>
        <begin position="268"/>
        <end position="418"/>
    </location>
</feature>
<dbReference type="GO" id="GO:0009011">
    <property type="term" value="F:alpha-1,4-glucan glucosyltransferase (ADP-glucose donor) activity"/>
    <property type="evidence" value="ECO:0007669"/>
    <property type="project" value="UniProtKB-UniRule"/>
</dbReference>
<organism evidence="10 11">
    <name type="scientific">Oceanivirga miroungae</name>
    <dbReference type="NCBI Taxonomy" id="1130046"/>
    <lineage>
        <taxon>Bacteria</taxon>
        <taxon>Fusobacteriati</taxon>
        <taxon>Fusobacteriota</taxon>
        <taxon>Fusobacteriia</taxon>
        <taxon>Fusobacteriales</taxon>
        <taxon>Leptotrichiaceae</taxon>
        <taxon>Oceanivirga</taxon>
    </lineage>
</organism>
<comment type="pathway">
    <text evidence="7">Glycan biosynthesis; glycogen biosynthesis.</text>
</comment>
<proteinExistence type="inferred from homology"/>
<evidence type="ECO:0000259" key="8">
    <source>
        <dbReference type="Pfam" id="PF00534"/>
    </source>
</evidence>
<name>A0A6I8M831_9FUSO</name>
<dbReference type="Pfam" id="PF08323">
    <property type="entry name" value="Glyco_transf_5"/>
    <property type="match status" value="1"/>
</dbReference>
<sequence>MRIIYIASEAFPFIKTGGLADVMYALPKQMSEMGHKVSVIIPKYDKINMKYLKDIKFVDSIDMNYDRYNLVKYEDENIEYLFIENMSLFERGHIYGDNDDDIRYANFCEVALRFIRKLEMRADIIHCNDWQTGLLPYFLKKRYKTDPFFYDFRVVYTIHNLMYQGRYNSYAIKNLGYDINEEYVNFMKIGIEYADVVNTVSPTYAGEINYPYFAEGLEDTIKSRKIFGILNGIDYTVYDPRNNKSFAPLEDNKYLEFKEKNKELLLEKFNLKNSNNLTISVISRMVEGKGFDLIIDKIEEILRYDSVNILILGVGDYKYESIFNNLCIKYPDKFRVYIGYSEELANLMYAGSDLFLMPSRYEPCGLSQMIAMRYGAIPLVRETGGLKDSVTAYNMQTNEGNGFSFTNFNADDMLNVIRYSEHIFFDRKDIWNKLVEKNFNIDNSWTRSAKEYYNLYMFAKTTP</sequence>
<dbReference type="Proteomes" id="UP000419017">
    <property type="component" value="Unassembled WGS sequence"/>
</dbReference>
<evidence type="ECO:0000256" key="5">
    <source>
        <dbReference type="ARBA" id="ARBA00022679"/>
    </source>
</evidence>
<feature type="binding site" evidence="7">
    <location>
        <position position="15"/>
    </location>
    <ligand>
        <name>ADP-alpha-D-glucose</name>
        <dbReference type="ChEBI" id="CHEBI:57498"/>
    </ligand>
</feature>
<keyword evidence="11" id="KW-1185">Reference proteome</keyword>
<accession>A0A6I8M831</accession>
<dbReference type="InterPro" id="IPR001296">
    <property type="entry name" value="Glyco_trans_1"/>
</dbReference>
<evidence type="ECO:0000256" key="4">
    <source>
        <dbReference type="ARBA" id="ARBA00022676"/>
    </source>
</evidence>
<keyword evidence="6 7" id="KW-0320">Glycogen biosynthesis</keyword>
<dbReference type="InterPro" id="IPR013534">
    <property type="entry name" value="Starch_synth_cat_dom"/>
</dbReference>
<dbReference type="HAMAP" id="MF_00484">
    <property type="entry name" value="Glycogen_synth"/>
    <property type="match status" value="1"/>
</dbReference>
<dbReference type="GO" id="GO:0005978">
    <property type="term" value="P:glycogen biosynthetic process"/>
    <property type="evidence" value="ECO:0007669"/>
    <property type="project" value="UniProtKB-UniRule"/>
</dbReference>
<evidence type="ECO:0000256" key="7">
    <source>
        <dbReference type="HAMAP-Rule" id="MF_00484"/>
    </source>
</evidence>
<evidence type="ECO:0000313" key="11">
    <source>
        <dbReference type="Proteomes" id="UP000419017"/>
    </source>
</evidence>
<evidence type="ECO:0000256" key="2">
    <source>
        <dbReference type="ARBA" id="ARBA00002764"/>
    </source>
</evidence>
<evidence type="ECO:0000313" key="10">
    <source>
        <dbReference type="EMBL" id="VWL85589.1"/>
    </source>
</evidence>
<dbReference type="Pfam" id="PF00534">
    <property type="entry name" value="Glycos_transf_1"/>
    <property type="match status" value="1"/>
</dbReference>
<dbReference type="NCBIfam" id="TIGR02095">
    <property type="entry name" value="glgA"/>
    <property type="match status" value="1"/>
</dbReference>
<evidence type="ECO:0000256" key="6">
    <source>
        <dbReference type="ARBA" id="ARBA00023056"/>
    </source>
</evidence>
<keyword evidence="4 7" id="KW-0328">Glycosyltransferase</keyword>
<dbReference type="Gene3D" id="3.40.50.2000">
    <property type="entry name" value="Glycogen Phosphorylase B"/>
    <property type="match status" value="2"/>
</dbReference>
<feature type="domain" description="Starch synthase catalytic" evidence="9">
    <location>
        <begin position="2"/>
        <end position="222"/>
    </location>
</feature>
<evidence type="ECO:0000259" key="9">
    <source>
        <dbReference type="Pfam" id="PF08323"/>
    </source>
</evidence>
<keyword evidence="5 7" id="KW-0808">Transferase</keyword>
<dbReference type="UniPathway" id="UPA00164"/>
<dbReference type="AlphaFoldDB" id="A0A6I8M831"/>
<dbReference type="EC" id="2.4.1.21" evidence="7"/>
<dbReference type="CDD" id="cd03791">
    <property type="entry name" value="GT5_Glycogen_synthase_DULL1-like"/>
    <property type="match status" value="1"/>
</dbReference>
<dbReference type="EMBL" id="CABWIB010000001">
    <property type="protein sequence ID" value="VWL85589.1"/>
    <property type="molecule type" value="Genomic_DNA"/>
</dbReference>